<keyword evidence="13" id="KW-0282">Flagellum</keyword>
<gene>
    <name evidence="12 13" type="primary">fliP</name>
    <name evidence="13" type="ORF">C7B46_08655</name>
</gene>
<dbReference type="AlphaFoldDB" id="A0A2T2XGR2"/>
<dbReference type="PANTHER" id="PTHR30587">
    <property type="entry name" value="FLAGELLAR BIOSYNTHETIC PROTEIN FLIP"/>
    <property type="match status" value="1"/>
</dbReference>
<evidence type="ECO:0000256" key="8">
    <source>
        <dbReference type="ARBA" id="ARBA00022989"/>
    </source>
</evidence>
<evidence type="ECO:0000256" key="12">
    <source>
        <dbReference type="RuleBase" id="RU362069"/>
    </source>
</evidence>
<keyword evidence="4 12" id="KW-1003">Cell membrane</keyword>
<dbReference type="PANTHER" id="PTHR30587:SF0">
    <property type="entry name" value="FLAGELLAR BIOSYNTHETIC PROTEIN FLIP"/>
    <property type="match status" value="1"/>
</dbReference>
<reference evidence="13 14" key="1">
    <citation type="journal article" date="2014" name="BMC Genomics">
        <title>Comparison of environmental and isolate Sulfobacillus genomes reveals diverse carbon, sulfur, nitrogen, and hydrogen metabolisms.</title>
        <authorList>
            <person name="Justice N.B."/>
            <person name="Norman A."/>
            <person name="Brown C.T."/>
            <person name="Singh A."/>
            <person name="Thomas B.C."/>
            <person name="Banfield J.F."/>
        </authorList>
    </citation>
    <scope>NUCLEOTIDE SEQUENCE [LARGE SCALE GENOMIC DNA]</scope>
    <source>
        <strain evidence="13">AMDSBA4</strain>
    </source>
</reference>
<evidence type="ECO:0000256" key="3">
    <source>
        <dbReference type="ARBA" id="ARBA00022448"/>
    </source>
</evidence>
<keyword evidence="9 12" id="KW-0472">Membrane</keyword>
<dbReference type="PRINTS" id="PR01302">
    <property type="entry name" value="TYPE3IMPPROT"/>
</dbReference>
<dbReference type="EMBL" id="PXYW01000017">
    <property type="protein sequence ID" value="PSR33668.1"/>
    <property type="molecule type" value="Genomic_DNA"/>
</dbReference>
<protein>
    <recommendedName>
        <fullName evidence="2 12">Flagellar biosynthetic protein FliP</fullName>
    </recommendedName>
</protein>
<evidence type="ECO:0000313" key="14">
    <source>
        <dbReference type="Proteomes" id="UP000242972"/>
    </source>
</evidence>
<dbReference type="PROSITE" id="PS01061">
    <property type="entry name" value="FLIP_2"/>
    <property type="match status" value="1"/>
</dbReference>
<comment type="function">
    <text evidence="12">Plays a role in the flagellum-specific transport system.</text>
</comment>
<name>A0A2T2XGR2_9FIRM</name>
<dbReference type="GO" id="GO:0009306">
    <property type="term" value="P:protein secretion"/>
    <property type="evidence" value="ECO:0007669"/>
    <property type="project" value="UniProtKB-UniRule"/>
</dbReference>
<keyword evidence="3 12" id="KW-0813">Transport</keyword>
<dbReference type="NCBIfam" id="TIGR01103">
    <property type="entry name" value="fliP"/>
    <property type="match status" value="1"/>
</dbReference>
<dbReference type="GO" id="GO:0005886">
    <property type="term" value="C:plasma membrane"/>
    <property type="evidence" value="ECO:0007669"/>
    <property type="project" value="UniProtKB-SubCell"/>
</dbReference>
<evidence type="ECO:0000256" key="2">
    <source>
        <dbReference type="ARBA" id="ARBA00021714"/>
    </source>
</evidence>
<keyword evidence="11 12" id="KW-1006">Bacterial flagellum protein export</keyword>
<feature type="transmembrane region" description="Helical" evidence="12">
    <location>
        <begin position="189"/>
        <end position="213"/>
    </location>
</feature>
<keyword evidence="5 12" id="KW-0812">Transmembrane</keyword>
<proteinExistence type="inferred from homology"/>
<evidence type="ECO:0000256" key="11">
    <source>
        <dbReference type="ARBA" id="ARBA00023225"/>
    </source>
</evidence>
<evidence type="ECO:0000256" key="10">
    <source>
        <dbReference type="ARBA" id="ARBA00023143"/>
    </source>
</evidence>
<dbReference type="InterPro" id="IPR005838">
    <property type="entry name" value="T3SS_IM_P"/>
</dbReference>
<organism evidence="13 14">
    <name type="scientific">Sulfobacillus benefaciens</name>
    <dbReference type="NCBI Taxonomy" id="453960"/>
    <lineage>
        <taxon>Bacteria</taxon>
        <taxon>Bacillati</taxon>
        <taxon>Bacillota</taxon>
        <taxon>Clostridia</taxon>
        <taxon>Eubacteriales</taxon>
        <taxon>Clostridiales Family XVII. Incertae Sedis</taxon>
        <taxon>Sulfobacillus</taxon>
    </lineage>
</organism>
<sequence length="249" mass="27085">MKPRVLSIGLFAIGIALLWSPVTYAQSLPSITINGGHGTPSQTLSILALLTVISFLPAILLTMTAFTRVVTVLSFTRSALGLQQTPPNQVIIGLSLFLTFFIMEPTLSAINHQALTPYLAGHLTLLQAGKKALIPLRLFMYQQTRQSDLALFLKMGHIPPPHHLSQVPTLTLIPAFIISELKTAFEIGVYIFIPFIIVDLVVSTVLMSMGMMMVPPTLISLPLKLLLFVLANGWSLVVQSLFLSFHGGG</sequence>
<evidence type="ECO:0000256" key="7">
    <source>
        <dbReference type="ARBA" id="ARBA00022927"/>
    </source>
</evidence>
<keyword evidence="10" id="KW-0975">Bacterial flagellum</keyword>
<evidence type="ECO:0000313" key="13">
    <source>
        <dbReference type="EMBL" id="PSR33668.1"/>
    </source>
</evidence>
<accession>A0A2T2XGR2</accession>
<dbReference type="PRINTS" id="PR00951">
    <property type="entry name" value="FLGBIOSNFLIP"/>
</dbReference>
<comment type="caution">
    <text evidence="13">The sequence shown here is derived from an EMBL/GenBank/DDBJ whole genome shotgun (WGS) entry which is preliminary data.</text>
</comment>
<dbReference type="NCBIfam" id="NF009438">
    <property type="entry name" value="PRK12797.1"/>
    <property type="match status" value="1"/>
</dbReference>
<dbReference type="InterPro" id="IPR005837">
    <property type="entry name" value="FliP"/>
</dbReference>
<dbReference type="Pfam" id="PF00813">
    <property type="entry name" value="FliP"/>
    <property type="match status" value="1"/>
</dbReference>
<evidence type="ECO:0000256" key="4">
    <source>
        <dbReference type="ARBA" id="ARBA00022475"/>
    </source>
</evidence>
<dbReference type="GO" id="GO:0009425">
    <property type="term" value="C:bacterial-type flagellum basal body"/>
    <property type="evidence" value="ECO:0007669"/>
    <property type="project" value="UniProtKB-SubCell"/>
</dbReference>
<dbReference type="GO" id="GO:0044781">
    <property type="term" value="P:bacterial-type flagellum organization"/>
    <property type="evidence" value="ECO:0007669"/>
    <property type="project" value="UniProtKB-UniRule"/>
</dbReference>
<feature type="transmembrane region" description="Helical" evidence="12">
    <location>
        <begin position="225"/>
        <end position="245"/>
    </location>
</feature>
<comment type="caution">
    <text evidence="12">Lacks conserved residue(s) required for the propagation of feature annotation.</text>
</comment>
<keyword evidence="13" id="KW-0966">Cell projection</keyword>
<keyword evidence="7 12" id="KW-0653">Protein transport</keyword>
<dbReference type="Proteomes" id="UP000242972">
    <property type="component" value="Unassembled WGS sequence"/>
</dbReference>
<keyword evidence="13" id="KW-0969">Cilium</keyword>
<evidence type="ECO:0000256" key="6">
    <source>
        <dbReference type="ARBA" id="ARBA00022795"/>
    </source>
</evidence>
<comment type="subcellular location">
    <subcellularLocation>
        <location evidence="12">Cell membrane</location>
        <topology evidence="12">Multi-pass membrane protein</topology>
    </subcellularLocation>
    <subcellularLocation>
        <location evidence="12">Bacterial flagellum basal body</location>
    </subcellularLocation>
</comment>
<comment type="similarity">
    <text evidence="1 12">Belongs to the FliP/MopC/SpaP family.</text>
</comment>
<evidence type="ECO:0000256" key="1">
    <source>
        <dbReference type="ARBA" id="ARBA00006257"/>
    </source>
</evidence>
<keyword evidence="8 12" id="KW-1133">Transmembrane helix</keyword>
<feature type="transmembrane region" description="Helical" evidence="12">
    <location>
        <begin position="44"/>
        <end position="70"/>
    </location>
</feature>
<keyword evidence="6 12" id="KW-1005">Bacterial flagellum biogenesis</keyword>
<evidence type="ECO:0000256" key="9">
    <source>
        <dbReference type="ARBA" id="ARBA00023136"/>
    </source>
</evidence>
<evidence type="ECO:0000256" key="5">
    <source>
        <dbReference type="ARBA" id="ARBA00022692"/>
    </source>
</evidence>